<dbReference type="InterPro" id="IPR002048">
    <property type="entry name" value="EF_hand_dom"/>
</dbReference>
<evidence type="ECO:0000256" key="2">
    <source>
        <dbReference type="ARBA" id="ARBA00022737"/>
    </source>
</evidence>
<evidence type="ECO:0000256" key="3">
    <source>
        <dbReference type="ARBA" id="ARBA00022837"/>
    </source>
</evidence>
<evidence type="ECO:0000313" key="6">
    <source>
        <dbReference type="Proteomes" id="UP001628156"/>
    </source>
</evidence>
<accession>A0ABQ0DGQ5</accession>
<dbReference type="Pfam" id="PF13499">
    <property type="entry name" value="EF-hand_7"/>
    <property type="match status" value="2"/>
</dbReference>
<feature type="domain" description="EF-hand" evidence="4">
    <location>
        <begin position="1"/>
        <end position="32"/>
    </location>
</feature>
<feature type="domain" description="EF-hand" evidence="4">
    <location>
        <begin position="72"/>
        <end position="107"/>
    </location>
</feature>
<sequence>MAEALFKEIDVNGDGAVSYEEVKAFVSKKRAIKNEQLLQLIFKSIDADGNGEIDQNEFAKFFGSIQGQDLSDDKIGLKVLYKLMDADGDGKLTKEEVTSFFKKHGIEKVAEQVMKADANGDGYITLEEFLEFSL</sequence>
<dbReference type="Proteomes" id="UP001628156">
    <property type="component" value="Unassembled WGS sequence"/>
</dbReference>
<evidence type="ECO:0000256" key="1">
    <source>
        <dbReference type="ARBA" id="ARBA00022723"/>
    </source>
</evidence>
<proteinExistence type="predicted"/>
<feature type="domain" description="EF-hand" evidence="4">
    <location>
        <begin position="108"/>
        <end position="134"/>
    </location>
</feature>
<dbReference type="InterPro" id="IPR039647">
    <property type="entry name" value="EF_hand_pair_protein_CML-like"/>
</dbReference>
<protein>
    <recommendedName>
        <fullName evidence="4">EF-hand domain-containing protein</fullName>
    </recommendedName>
</protein>
<comment type="caution">
    <text evidence="5">The sequence shown here is derived from an EMBL/GenBank/DDBJ whole genome shotgun (WGS) entry which is preliminary data.</text>
</comment>
<evidence type="ECO:0000313" key="5">
    <source>
        <dbReference type="EMBL" id="GAB1222041.1"/>
    </source>
</evidence>
<keyword evidence="6" id="KW-1185">Reference proteome</keyword>
<dbReference type="EMBL" id="BAAFRS010000089">
    <property type="protein sequence ID" value="GAB1222041.1"/>
    <property type="molecule type" value="Genomic_DNA"/>
</dbReference>
<organism evidence="5 6">
    <name type="scientific">Entamoeba nuttalli</name>
    <dbReference type="NCBI Taxonomy" id="412467"/>
    <lineage>
        <taxon>Eukaryota</taxon>
        <taxon>Amoebozoa</taxon>
        <taxon>Evosea</taxon>
        <taxon>Archamoebae</taxon>
        <taxon>Mastigamoebida</taxon>
        <taxon>Entamoebidae</taxon>
        <taxon>Entamoeba</taxon>
    </lineage>
</organism>
<keyword evidence="2" id="KW-0677">Repeat</keyword>
<dbReference type="SMART" id="SM00054">
    <property type="entry name" value="EFh"/>
    <property type="match status" value="4"/>
</dbReference>
<dbReference type="PANTHER" id="PTHR10891">
    <property type="entry name" value="EF-HAND CALCIUM-BINDING DOMAIN CONTAINING PROTEIN"/>
    <property type="match status" value="1"/>
</dbReference>
<gene>
    <name evidence="5" type="ORF">ENUP19_0089G0039</name>
</gene>
<evidence type="ECO:0000259" key="4">
    <source>
        <dbReference type="PROSITE" id="PS50222"/>
    </source>
</evidence>
<dbReference type="InterPro" id="IPR018247">
    <property type="entry name" value="EF_Hand_1_Ca_BS"/>
</dbReference>
<keyword evidence="3" id="KW-0106">Calcium</keyword>
<feature type="domain" description="EF-hand" evidence="4">
    <location>
        <begin position="33"/>
        <end position="68"/>
    </location>
</feature>
<dbReference type="SUPFAM" id="SSF47473">
    <property type="entry name" value="EF-hand"/>
    <property type="match status" value="1"/>
</dbReference>
<dbReference type="PROSITE" id="PS50222">
    <property type="entry name" value="EF_HAND_2"/>
    <property type="match status" value="4"/>
</dbReference>
<dbReference type="Gene3D" id="1.10.238.10">
    <property type="entry name" value="EF-hand"/>
    <property type="match status" value="2"/>
</dbReference>
<dbReference type="InterPro" id="IPR011992">
    <property type="entry name" value="EF-hand-dom_pair"/>
</dbReference>
<name>A0ABQ0DGQ5_9EUKA</name>
<keyword evidence="1" id="KW-0479">Metal-binding</keyword>
<dbReference type="PROSITE" id="PS00018">
    <property type="entry name" value="EF_HAND_1"/>
    <property type="match status" value="4"/>
</dbReference>
<reference evidence="5 6" key="1">
    <citation type="journal article" date="2019" name="PLoS Negl. Trop. Dis.">
        <title>Whole genome sequencing of Entamoeba nuttalli reveals mammalian host-related molecular signatures and a novel octapeptide-repeat surface protein.</title>
        <authorList>
            <person name="Tanaka M."/>
            <person name="Makiuchi T."/>
            <person name="Komiyama T."/>
            <person name="Shiina T."/>
            <person name="Osaki K."/>
            <person name="Tachibana H."/>
        </authorList>
    </citation>
    <scope>NUCLEOTIDE SEQUENCE [LARGE SCALE GENOMIC DNA]</scope>
    <source>
        <strain evidence="5 6">P19-061405</strain>
    </source>
</reference>